<organism evidence="2 3">
    <name type="scientific">Aphis glycines</name>
    <name type="common">Soybean aphid</name>
    <dbReference type="NCBI Taxonomy" id="307491"/>
    <lineage>
        <taxon>Eukaryota</taxon>
        <taxon>Metazoa</taxon>
        <taxon>Ecdysozoa</taxon>
        <taxon>Arthropoda</taxon>
        <taxon>Hexapoda</taxon>
        <taxon>Insecta</taxon>
        <taxon>Pterygota</taxon>
        <taxon>Neoptera</taxon>
        <taxon>Paraneoptera</taxon>
        <taxon>Hemiptera</taxon>
        <taxon>Sternorrhyncha</taxon>
        <taxon>Aphidomorpha</taxon>
        <taxon>Aphidoidea</taxon>
        <taxon>Aphididae</taxon>
        <taxon>Aphidini</taxon>
        <taxon>Aphis</taxon>
        <taxon>Aphis</taxon>
    </lineage>
</organism>
<evidence type="ECO:0000313" key="3">
    <source>
        <dbReference type="Proteomes" id="UP000475862"/>
    </source>
</evidence>
<evidence type="ECO:0000259" key="1">
    <source>
        <dbReference type="Pfam" id="PF00078"/>
    </source>
</evidence>
<keyword evidence="3" id="KW-1185">Reference proteome</keyword>
<proteinExistence type="predicted"/>
<feature type="domain" description="Reverse transcriptase" evidence="1">
    <location>
        <begin position="243"/>
        <end position="344"/>
    </location>
</feature>
<name>A0A6G0T4H4_APHGL</name>
<comment type="caution">
    <text evidence="2">The sequence shown here is derived from an EMBL/GenBank/DDBJ whole genome shotgun (WGS) entry which is preliminary data.</text>
</comment>
<dbReference type="InterPro" id="IPR000477">
    <property type="entry name" value="RT_dom"/>
</dbReference>
<accession>A0A6G0T4H4</accession>
<evidence type="ECO:0000313" key="2">
    <source>
        <dbReference type="EMBL" id="KAE9525797.1"/>
    </source>
</evidence>
<dbReference type="PANTHER" id="PTHR19446">
    <property type="entry name" value="REVERSE TRANSCRIPTASES"/>
    <property type="match status" value="1"/>
</dbReference>
<dbReference type="AlphaFoldDB" id="A0A6G0T4H4"/>
<gene>
    <name evidence="2" type="ORF">AGLY_014023</name>
</gene>
<dbReference type="EMBL" id="VYZN01000058">
    <property type="protein sequence ID" value="KAE9525797.1"/>
    <property type="molecule type" value="Genomic_DNA"/>
</dbReference>
<dbReference type="Proteomes" id="UP000475862">
    <property type="component" value="Unassembled WGS sequence"/>
</dbReference>
<protein>
    <recommendedName>
        <fullName evidence="1">Reverse transcriptase domain-containing protein</fullName>
    </recommendedName>
</protein>
<dbReference type="Pfam" id="PF00078">
    <property type="entry name" value="RVT_1"/>
    <property type="match status" value="1"/>
</dbReference>
<dbReference type="OrthoDB" id="6625457at2759"/>
<reference evidence="2 3" key="1">
    <citation type="submission" date="2019-08" db="EMBL/GenBank/DDBJ databases">
        <title>The genome of the soybean aphid Biotype 1, its phylome, world population structure and adaptation to the North American continent.</title>
        <authorList>
            <person name="Giordano R."/>
            <person name="Donthu R.K."/>
            <person name="Hernandez A.G."/>
            <person name="Wright C.L."/>
            <person name="Zimin A.V."/>
        </authorList>
    </citation>
    <scope>NUCLEOTIDE SEQUENCE [LARGE SCALE GENOMIC DNA]</scope>
    <source>
        <tissue evidence="2">Whole aphids</tissue>
    </source>
</reference>
<sequence>MMHLRCYCTFSNSRPNLQQQRQGHLVSPRRRQLDVNKRRTTIYKGARRPATADVPKLSTTEHFHDTQPLILFVTHREKRKYLNEILKEVEKNHSQGKARQFFKAIKQYKSFNPSLKIIRNRNNDIIMDPKEKASRWKEYFIEQLNADSPDNITIREIHYGAEPMINELTEEETYKAIGNLKNLICQKIWKDEHLPTTWNDAVIIPLHKKGDKTKCENYSGISLLNSAYKAFAKILLNRLTPYAYDSVHRESRHNIMEEFGIPKKLVVLTKMCMEDTQYRVRVEQTMSEPFEVSTGLKQGDSLSPTLFNLALEKAIREMQIETTGITIGQHRIQVLGFADDLNILENFLVDTE</sequence>